<dbReference type="GO" id="GO:0009507">
    <property type="term" value="C:chloroplast"/>
    <property type="evidence" value="ECO:0007669"/>
    <property type="project" value="UniProtKB-SubCell"/>
</dbReference>
<sequence>MLKNVENAVLELTNNFLYKSRTLKILVSISGGQDSLLLMKILNKVAKQYNENLIITYIYIDHQWKENSYKQIEHINNYIKSLKSKLIIYQINESTISEKECRIQRYHIIHEHAIKYSYHLIITGHHFDDKIETFFQNINRGSGIEGLSSPVIYNNLSKKIFIAKPLLSINKENIYWLCKKLFLPIWSDSTNYIYIIKRNRIRYELIPYLSSFLSQQVKTNIINLMQNYYYENEYIKQNVNKLYLTNKHDSKIAINYKNIIKQHPILQIRTIQMFCLQNLKTYFKNKKIIGIVYNINQMCVKKK</sequence>
<dbReference type="RefSeq" id="YP_009393869.1">
    <property type="nucleotide sequence ID" value="NC_035270.1"/>
</dbReference>
<dbReference type="PANTHER" id="PTHR43033">
    <property type="entry name" value="TRNA(ILE)-LYSIDINE SYNTHASE-RELATED"/>
    <property type="match status" value="1"/>
</dbReference>
<keyword evidence="2 6" id="KW-0819">tRNA processing</keyword>
<dbReference type="SUPFAM" id="SSF52402">
    <property type="entry name" value="Adenine nucleotide alpha hydrolases-like"/>
    <property type="match status" value="1"/>
</dbReference>
<evidence type="ECO:0000256" key="1">
    <source>
        <dbReference type="ARBA" id="ARBA00022598"/>
    </source>
</evidence>
<evidence type="ECO:0000256" key="6">
    <source>
        <dbReference type="HAMAP-Rule" id="MF_01161"/>
    </source>
</evidence>
<dbReference type="PANTHER" id="PTHR43033:SF1">
    <property type="entry name" value="TRNA(ILE)-LYSIDINE SYNTHASE-RELATED"/>
    <property type="match status" value="1"/>
</dbReference>
<evidence type="ECO:0000256" key="4">
    <source>
        <dbReference type="ARBA" id="ARBA00022840"/>
    </source>
</evidence>
<feature type="binding site" evidence="6">
    <location>
        <begin position="30"/>
        <end position="35"/>
    </location>
    <ligand>
        <name>ATP</name>
        <dbReference type="ChEBI" id="CHEBI:30616"/>
    </ligand>
</feature>
<keyword evidence="8" id="KW-0934">Plastid</keyword>
<evidence type="ECO:0000256" key="5">
    <source>
        <dbReference type="ARBA" id="ARBA00048539"/>
    </source>
</evidence>
<dbReference type="NCBIfam" id="TIGR02432">
    <property type="entry name" value="lysidine_TilS_N"/>
    <property type="match status" value="1"/>
</dbReference>
<keyword evidence="4 6" id="KW-0067">ATP-binding</keyword>
<comment type="domain">
    <text evidence="6">The N-terminal region contains the highly conserved SGGXDS motif, predicted to be a P-loop motif involved in ATP binding.</text>
</comment>
<geneLocation type="chloroplast" evidence="8"/>
<gene>
    <name evidence="6 8" type="primary">tilS</name>
</gene>
<dbReference type="HAMAP" id="MF_01161">
    <property type="entry name" value="tRNA_Ile_lys_synt"/>
    <property type="match status" value="1"/>
</dbReference>
<dbReference type="GO" id="GO:0005524">
    <property type="term" value="F:ATP binding"/>
    <property type="evidence" value="ECO:0007669"/>
    <property type="project" value="UniProtKB-UniRule"/>
</dbReference>
<comment type="function">
    <text evidence="6">Ligates lysine onto the cytidine present at position 34 of the AUA codon-specific tRNA(Ile) that contains the anticodon CAU, in an ATP-dependent manner. Cytidine is converted to lysidine, thus changing the amino acid specificity of the tRNA from methionine to isoleucine.</text>
</comment>
<dbReference type="GO" id="GO:0006400">
    <property type="term" value="P:tRNA modification"/>
    <property type="evidence" value="ECO:0007669"/>
    <property type="project" value="UniProtKB-UniRule"/>
</dbReference>
<comment type="catalytic activity">
    <reaction evidence="5 6">
        <text>cytidine(34) in tRNA(Ile2) + L-lysine + ATP = lysidine(34) in tRNA(Ile2) + AMP + diphosphate + H(+)</text>
        <dbReference type="Rhea" id="RHEA:43744"/>
        <dbReference type="Rhea" id="RHEA-COMP:10625"/>
        <dbReference type="Rhea" id="RHEA-COMP:10670"/>
        <dbReference type="ChEBI" id="CHEBI:15378"/>
        <dbReference type="ChEBI" id="CHEBI:30616"/>
        <dbReference type="ChEBI" id="CHEBI:32551"/>
        <dbReference type="ChEBI" id="CHEBI:33019"/>
        <dbReference type="ChEBI" id="CHEBI:82748"/>
        <dbReference type="ChEBI" id="CHEBI:83665"/>
        <dbReference type="ChEBI" id="CHEBI:456215"/>
        <dbReference type="EC" id="6.3.4.19"/>
    </reaction>
</comment>
<evidence type="ECO:0000313" key="8">
    <source>
        <dbReference type="EMBL" id="ARW62431.1"/>
    </source>
</evidence>
<dbReference type="InterPro" id="IPR012094">
    <property type="entry name" value="tRNA_Ile_lys_synt"/>
</dbReference>
<dbReference type="AlphaFoldDB" id="A0A1Z1M9D1"/>
<keyword evidence="8" id="KW-0150">Chloroplast</keyword>
<dbReference type="EMBL" id="MF101423">
    <property type="protein sequence ID" value="ARW62431.1"/>
    <property type="molecule type" value="Genomic_DNA"/>
</dbReference>
<feature type="domain" description="tRNA(Ile)-lysidine/2-thiocytidine synthase N-terminal" evidence="7">
    <location>
        <begin position="24"/>
        <end position="203"/>
    </location>
</feature>
<comment type="similarity">
    <text evidence="6">Belongs to the tRNA(Ile)-lysidine synthase family.</text>
</comment>
<dbReference type="InterPro" id="IPR011063">
    <property type="entry name" value="TilS/TtcA_N"/>
</dbReference>
<dbReference type="GeneID" id="33355636"/>
<keyword evidence="3 6" id="KW-0547">Nucleotide-binding</keyword>
<accession>A0A1Z1M9D1</accession>
<dbReference type="InterPro" id="IPR012795">
    <property type="entry name" value="tRNA_Ile_lys_synt_N"/>
</dbReference>
<organism evidence="8">
    <name type="scientific">Polysiphonia sertularioides</name>
    <dbReference type="NCBI Taxonomy" id="945028"/>
    <lineage>
        <taxon>Eukaryota</taxon>
        <taxon>Rhodophyta</taxon>
        <taxon>Florideophyceae</taxon>
        <taxon>Rhodymeniophycidae</taxon>
        <taxon>Ceramiales</taxon>
        <taxon>Rhodomelaceae</taxon>
        <taxon>Polysiphonioideae</taxon>
        <taxon>Polysiphonia</taxon>
    </lineage>
</organism>
<dbReference type="InterPro" id="IPR014729">
    <property type="entry name" value="Rossmann-like_a/b/a_fold"/>
</dbReference>
<comment type="subcellular location">
    <subcellularLocation>
        <location evidence="6">Plastid</location>
        <location evidence="6">Chloroplast</location>
    </subcellularLocation>
</comment>
<evidence type="ECO:0000259" key="7">
    <source>
        <dbReference type="Pfam" id="PF01171"/>
    </source>
</evidence>
<dbReference type="Pfam" id="PF01171">
    <property type="entry name" value="ATP_bind_3"/>
    <property type="match status" value="1"/>
</dbReference>
<evidence type="ECO:0000256" key="2">
    <source>
        <dbReference type="ARBA" id="ARBA00022694"/>
    </source>
</evidence>
<evidence type="ECO:0000256" key="3">
    <source>
        <dbReference type="ARBA" id="ARBA00022741"/>
    </source>
</evidence>
<dbReference type="Gene3D" id="3.40.50.620">
    <property type="entry name" value="HUPs"/>
    <property type="match status" value="1"/>
</dbReference>
<proteinExistence type="inferred from homology"/>
<protein>
    <recommendedName>
        <fullName evidence="6">tRNA(Ile)-lysidine synthase, chloroplastic</fullName>
        <ecNumber evidence="6">6.3.4.19</ecNumber>
    </recommendedName>
    <alternativeName>
        <fullName evidence="6">tRNA(Ile)-2-lysyl-cytidine synthase</fullName>
    </alternativeName>
    <alternativeName>
        <fullName evidence="6">tRNA(Ile)-lysidine synthetase</fullName>
    </alternativeName>
</protein>
<name>A0A1Z1M9D1_9FLOR</name>
<dbReference type="EC" id="6.3.4.19" evidence="6"/>
<dbReference type="CDD" id="cd01992">
    <property type="entry name" value="TilS_N"/>
    <property type="match status" value="1"/>
</dbReference>
<reference evidence="8" key="1">
    <citation type="journal article" date="2017" name="J. Phycol.">
        <title>Analysis of chloroplast genomes and a supermatrix inform reclassification of the Rhodomelaceae (Rhodophyta).</title>
        <authorList>
            <person name="Diaz-Tapia P."/>
            <person name="Maggs C.A."/>
            <person name="West J.A."/>
            <person name="Verbruggen H."/>
        </authorList>
    </citation>
    <scope>NUCLEOTIDE SEQUENCE</scope>
    <source>
        <strain evidence="8">PD0863</strain>
    </source>
</reference>
<dbReference type="GO" id="GO:0032267">
    <property type="term" value="F:tRNA(Ile)-lysidine synthase activity"/>
    <property type="evidence" value="ECO:0007669"/>
    <property type="project" value="UniProtKB-EC"/>
</dbReference>
<keyword evidence="1 6" id="KW-0436">Ligase</keyword>